<accession>A0ABV5HPQ9</accession>
<keyword evidence="3" id="KW-1003">Cell membrane</keyword>
<evidence type="ECO:0000256" key="1">
    <source>
        <dbReference type="ARBA" id="ARBA00004651"/>
    </source>
</evidence>
<proteinExistence type="inferred from homology"/>
<feature type="transmembrane region" description="Helical" evidence="7">
    <location>
        <begin position="244"/>
        <end position="263"/>
    </location>
</feature>
<feature type="transmembrane region" description="Helical" evidence="7">
    <location>
        <begin position="55"/>
        <end position="77"/>
    </location>
</feature>
<dbReference type="GO" id="GO:0016746">
    <property type="term" value="F:acyltransferase activity"/>
    <property type="evidence" value="ECO:0007669"/>
    <property type="project" value="UniProtKB-KW"/>
</dbReference>
<feature type="transmembrane region" description="Helical" evidence="7">
    <location>
        <begin position="126"/>
        <end position="149"/>
    </location>
</feature>
<keyword evidence="10" id="KW-1185">Reference proteome</keyword>
<reference evidence="9 10" key="1">
    <citation type="submission" date="2024-09" db="EMBL/GenBank/DDBJ databases">
        <authorList>
            <person name="Sun Q."/>
            <person name="Mori K."/>
        </authorList>
    </citation>
    <scope>NUCLEOTIDE SEQUENCE [LARGE SCALE GENOMIC DNA]</scope>
    <source>
        <strain evidence="9 10">CECT 8064</strain>
    </source>
</reference>
<evidence type="ECO:0000256" key="5">
    <source>
        <dbReference type="ARBA" id="ARBA00022989"/>
    </source>
</evidence>
<feature type="transmembrane region" description="Helical" evidence="7">
    <location>
        <begin position="192"/>
        <end position="211"/>
    </location>
</feature>
<evidence type="ECO:0000256" key="3">
    <source>
        <dbReference type="ARBA" id="ARBA00022475"/>
    </source>
</evidence>
<keyword evidence="9" id="KW-0808">Transferase</keyword>
<evidence type="ECO:0000259" key="8">
    <source>
        <dbReference type="Pfam" id="PF01757"/>
    </source>
</evidence>
<dbReference type="InterPro" id="IPR002656">
    <property type="entry name" value="Acyl_transf_3_dom"/>
</dbReference>
<dbReference type="Proteomes" id="UP001589645">
    <property type="component" value="Unassembled WGS sequence"/>
</dbReference>
<comment type="similarity">
    <text evidence="2">Belongs to the acyltransferase 3 family.</text>
</comment>
<feature type="transmembrane region" description="Helical" evidence="7">
    <location>
        <begin position="12"/>
        <end position="35"/>
    </location>
</feature>
<keyword evidence="9" id="KW-0012">Acyltransferase</keyword>
<keyword evidence="6 7" id="KW-0472">Membrane</keyword>
<feature type="transmembrane region" description="Helical" evidence="7">
    <location>
        <begin position="310"/>
        <end position="335"/>
    </location>
</feature>
<keyword evidence="4 7" id="KW-0812">Transmembrane</keyword>
<dbReference type="RefSeq" id="WP_390194014.1">
    <property type="nucleotide sequence ID" value="NZ_JBHMEP010000004.1"/>
</dbReference>
<feature type="transmembrane region" description="Helical" evidence="7">
    <location>
        <begin position="161"/>
        <end position="180"/>
    </location>
</feature>
<gene>
    <name evidence="9" type="ORF">ACFFUV_14145</name>
</gene>
<evidence type="ECO:0000256" key="7">
    <source>
        <dbReference type="SAM" id="Phobius"/>
    </source>
</evidence>
<feature type="transmembrane region" description="Helical" evidence="7">
    <location>
        <begin position="275"/>
        <end position="298"/>
    </location>
</feature>
<organism evidence="9 10">
    <name type="scientific">Vibrio olivae</name>
    <dbReference type="NCBI Taxonomy" id="1243002"/>
    <lineage>
        <taxon>Bacteria</taxon>
        <taxon>Pseudomonadati</taxon>
        <taxon>Pseudomonadota</taxon>
        <taxon>Gammaproteobacteria</taxon>
        <taxon>Vibrionales</taxon>
        <taxon>Vibrionaceae</taxon>
        <taxon>Vibrio</taxon>
    </lineage>
</organism>
<protein>
    <submittedName>
        <fullName evidence="9">Acyltransferase family protein</fullName>
    </submittedName>
</protein>
<comment type="subcellular location">
    <subcellularLocation>
        <location evidence="1">Cell membrane</location>
        <topology evidence="1">Multi-pass membrane protein</topology>
    </subcellularLocation>
</comment>
<keyword evidence="5 7" id="KW-1133">Transmembrane helix</keyword>
<feature type="domain" description="Acyltransferase 3" evidence="8">
    <location>
        <begin position="10"/>
        <end position="326"/>
    </location>
</feature>
<dbReference type="EMBL" id="JBHMEP010000004">
    <property type="protein sequence ID" value="MFB9136109.1"/>
    <property type="molecule type" value="Genomic_DNA"/>
</dbReference>
<feature type="transmembrane region" description="Helical" evidence="7">
    <location>
        <begin position="220"/>
        <end position="238"/>
    </location>
</feature>
<evidence type="ECO:0000313" key="9">
    <source>
        <dbReference type="EMBL" id="MFB9136109.1"/>
    </source>
</evidence>
<dbReference type="Pfam" id="PF01757">
    <property type="entry name" value="Acyl_transf_3"/>
    <property type="match status" value="1"/>
</dbReference>
<evidence type="ECO:0000256" key="2">
    <source>
        <dbReference type="ARBA" id="ARBA00007400"/>
    </source>
</evidence>
<evidence type="ECO:0000313" key="10">
    <source>
        <dbReference type="Proteomes" id="UP001589645"/>
    </source>
</evidence>
<evidence type="ECO:0000256" key="4">
    <source>
        <dbReference type="ARBA" id="ARBA00022692"/>
    </source>
</evidence>
<sequence>MNKKAKLRLDWVDAIKGITVLLVALHHGWLALTLYNPNLYEQIGSVAHTFERADFFIGLARMPAFFICSGIVFSLVSRNKFEWYFTKRVPFIVWNILLWTAFSYGFELAGIHMYPWKSHPFFENSVFVFTAPYGNLWFLYAILLLSGYAIVISRFSVQKQILITLASSFILMLSTRYFPYPDNSQMMLVKNLAYKGLIFFMFGAWFAPAIIETLKQTRKVSLLALALFAFFIIMHQLFGDMSGYMQIFLLTFPLTMVFIYLIVMGSKMPWFTKLFSHIGAYSLEIFITHQFFIAYIYHLAQTHNLPDSPYLQMVIISVLPVVLCAITCVVLGSYVRPYLFTPPQAFKLLVGKVTTLKRTTAN</sequence>
<comment type="caution">
    <text evidence="9">The sequence shown here is derived from an EMBL/GenBank/DDBJ whole genome shotgun (WGS) entry which is preliminary data.</text>
</comment>
<name>A0ABV5HPQ9_9VIBR</name>
<evidence type="ECO:0000256" key="6">
    <source>
        <dbReference type="ARBA" id="ARBA00023136"/>
    </source>
</evidence>
<dbReference type="PANTHER" id="PTHR40074:SF2">
    <property type="entry name" value="O-ACETYLTRANSFERASE WECH"/>
    <property type="match status" value="1"/>
</dbReference>
<dbReference type="PANTHER" id="PTHR40074">
    <property type="entry name" value="O-ACETYLTRANSFERASE WECH"/>
    <property type="match status" value="1"/>
</dbReference>
<feature type="transmembrane region" description="Helical" evidence="7">
    <location>
        <begin position="89"/>
        <end position="106"/>
    </location>
</feature>